<name>A0A372JBX5_9ACTN</name>
<evidence type="ECO:0000313" key="2">
    <source>
        <dbReference type="EMBL" id="RFU37419.1"/>
    </source>
</evidence>
<keyword evidence="3" id="KW-1185">Reference proteome</keyword>
<sequence>MRSLTALILLFCAACAGGDPPKPAPHRAGTVTVTVRRGETPPPLRLTVGTVLQVTAEPSPRQPWTPLTSTDALILDCVSRSGPQGTITATCTAKRPGRATIATITAPFPGDPRGPAQFRWARHVEVVRPA</sequence>
<dbReference type="AlphaFoldDB" id="A0A372JBX5"/>
<accession>A0A372JBX5</accession>
<evidence type="ECO:0008006" key="4">
    <source>
        <dbReference type="Google" id="ProtNLM"/>
    </source>
</evidence>
<dbReference type="OrthoDB" id="3479065at2"/>
<comment type="caution">
    <text evidence="2">The sequence shown here is derived from an EMBL/GenBank/DDBJ whole genome shotgun (WGS) entry which is preliminary data.</text>
</comment>
<evidence type="ECO:0000313" key="3">
    <source>
        <dbReference type="Proteomes" id="UP000261811"/>
    </source>
</evidence>
<feature type="signal peptide" evidence="1">
    <location>
        <begin position="1"/>
        <end position="16"/>
    </location>
</feature>
<feature type="chain" id="PRO_5038743074" description="Proteinase inhibitor I42 chagasin domain-containing protein" evidence="1">
    <location>
        <begin position="17"/>
        <end position="130"/>
    </location>
</feature>
<keyword evidence="1" id="KW-0732">Signal</keyword>
<dbReference type="Proteomes" id="UP000261811">
    <property type="component" value="Unassembled WGS sequence"/>
</dbReference>
<proteinExistence type="predicted"/>
<organism evidence="2 3">
    <name type="scientific">Actinomadura logoneensis</name>
    <dbReference type="NCBI Taxonomy" id="2293572"/>
    <lineage>
        <taxon>Bacteria</taxon>
        <taxon>Bacillati</taxon>
        <taxon>Actinomycetota</taxon>
        <taxon>Actinomycetes</taxon>
        <taxon>Streptosporangiales</taxon>
        <taxon>Thermomonosporaceae</taxon>
        <taxon>Actinomadura</taxon>
    </lineage>
</organism>
<evidence type="ECO:0000256" key="1">
    <source>
        <dbReference type="SAM" id="SignalP"/>
    </source>
</evidence>
<dbReference type="EMBL" id="QURH01000972">
    <property type="protein sequence ID" value="RFU37419.1"/>
    <property type="molecule type" value="Genomic_DNA"/>
</dbReference>
<protein>
    <recommendedName>
        <fullName evidence="4">Proteinase inhibitor I42 chagasin domain-containing protein</fullName>
    </recommendedName>
</protein>
<dbReference type="RefSeq" id="WP_117360960.1">
    <property type="nucleotide sequence ID" value="NZ_QURH01000972.1"/>
</dbReference>
<reference evidence="2 3" key="1">
    <citation type="submission" date="2018-08" db="EMBL/GenBank/DDBJ databases">
        <title>Actinomadura jelena sp. nov., a novel Actinomycete isolated from soil in Chad.</title>
        <authorList>
            <person name="Shi L."/>
        </authorList>
    </citation>
    <scope>NUCLEOTIDE SEQUENCE [LARGE SCALE GENOMIC DNA]</scope>
    <source>
        <strain evidence="2 3">NEAU-G17</strain>
    </source>
</reference>
<gene>
    <name evidence="2" type="ORF">DZF91_32975</name>
</gene>